<dbReference type="Gramene" id="ONK69368">
    <property type="protein sequence ID" value="ONK69368"/>
    <property type="gene ID" value="A4U43_C05F22130"/>
</dbReference>
<evidence type="ECO:0000256" key="4">
    <source>
        <dbReference type="ARBA" id="ARBA00023015"/>
    </source>
</evidence>
<feature type="compositionally biased region" description="Pro residues" evidence="8">
    <location>
        <begin position="222"/>
        <end position="234"/>
    </location>
</feature>
<feature type="region of interest" description="Disordered" evidence="8">
    <location>
        <begin position="175"/>
        <end position="278"/>
    </location>
</feature>
<proteinExistence type="predicted"/>
<dbReference type="GO" id="GO:0003677">
    <property type="term" value="F:DNA binding"/>
    <property type="evidence" value="ECO:0007669"/>
    <property type="project" value="UniProtKB-KW"/>
</dbReference>
<evidence type="ECO:0000256" key="3">
    <source>
        <dbReference type="ARBA" id="ARBA00022833"/>
    </source>
</evidence>
<dbReference type="PANTHER" id="PTHR31992:SF298">
    <property type="entry name" value="DOF ZINC FINGER PROTEIN 4"/>
    <property type="match status" value="1"/>
</dbReference>
<feature type="region of interest" description="Disordered" evidence="8">
    <location>
        <begin position="1"/>
        <end position="139"/>
    </location>
</feature>
<keyword evidence="3" id="KW-0862">Zinc</keyword>
<evidence type="ECO:0000256" key="1">
    <source>
        <dbReference type="ARBA" id="ARBA00022723"/>
    </source>
</evidence>
<keyword evidence="7" id="KW-0539">Nucleus</keyword>
<protein>
    <recommendedName>
        <fullName evidence="9">Dof-type domain-containing protein</fullName>
    </recommendedName>
</protein>
<keyword evidence="2" id="KW-0863">Zinc-finger</keyword>
<dbReference type="AlphaFoldDB" id="A0A5P1ETJ7"/>
<evidence type="ECO:0000256" key="6">
    <source>
        <dbReference type="ARBA" id="ARBA00023163"/>
    </source>
</evidence>
<keyword evidence="4" id="KW-0805">Transcription regulation</keyword>
<keyword evidence="1" id="KW-0479">Metal-binding</keyword>
<evidence type="ECO:0000256" key="5">
    <source>
        <dbReference type="ARBA" id="ARBA00023125"/>
    </source>
</evidence>
<name>A0A5P1ETJ7_ASPOF</name>
<dbReference type="Proteomes" id="UP000243459">
    <property type="component" value="Chromosome 5"/>
</dbReference>
<evidence type="ECO:0000313" key="11">
    <source>
        <dbReference type="Proteomes" id="UP000243459"/>
    </source>
</evidence>
<evidence type="ECO:0000256" key="8">
    <source>
        <dbReference type="SAM" id="MobiDB-lite"/>
    </source>
</evidence>
<dbReference type="GO" id="GO:0003700">
    <property type="term" value="F:DNA-binding transcription factor activity"/>
    <property type="evidence" value="ECO:0007669"/>
    <property type="project" value="InterPro"/>
</dbReference>
<evidence type="ECO:0000256" key="2">
    <source>
        <dbReference type="ARBA" id="ARBA00022771"/>
    </source>
</evidence>
<accession>A0A5P1ETJ7</accession>
<evidence type="ECO:0000256" key="7">
    <source>
        <dbReference type="ARBA" id="ARBA00023242"/>
    </source>
</evidence>
<evidence type="ECO:0000259" key="9">
    <source>
        <dbReference type="Pfam" id="PF02701"/>
    </source>
</evidence>
<keyword evidence="5" id="KW-0238">DNA-binding</keyword>
<feature type="domain" description="Dof-type" evidence="9">
    <location>
        <begin position="134"/>
        <end position="189"/>
    </location>
</feature>
<dbReference type="InterPro" id="IPR045174">
    <property type="entry name" value="Dof"/>
</dbReference>
<dbReference type="PANTHER" id="PTHR31992">
    <property type="entry name" value="DOF ZINC FINGER PROTEIN DOF1.4-RELATED"/>
    <property type="match status" value="1"/>
</dbReference>
<sequence>MIGTKNGRGAATWRDVDHVNRSRWRGGGAENSGWAVRVSPSDGERSPTGRTAETDICPPLCTRARELCPSPPSSRRSSSSENEDATKGEGEKRSERKPRLDARVPTGPELAGRVFPRPDTAARGEPPSTPHQTPIKCPRCESTNTKFCYYNNYNLSQPAISASPAAATGPKALLRNVPVGCGSCRKNSSKRSAKSSKPDKNPRPKPVTAPSGSSSESSSNPNPKPNPDPVPPPSAATVFDGLGFDFSDPGVLTGYRVADPEPVDPNQGKGLEWGNGSVDSGSLFDITSSVDTYWNQANWGDTDPSLYLP</sequence>
<keyword evidence="11" id="KW-1185">Reference proteome</keyword>
<organism evidence="10 11">
    <name type="scientific">Asparagus officinalis</name>
    <name type="common">Garden asparagus</name>
    <dbReference type="NCBI Taxonomy" id="4686"/>
    <lineage>
        <taxon>Eukaryota</taxon>
        <taxon>Viridiplantae</taxon>
        <taxon>Streptophyta</taxon>
        <taxon>Embryophyta</taxon>
        <taxon>Tracheophyta</taxon>
        <taxon>Spermatophyta</taxon>
        <taxon>Magnoliopsida</taxon>
        <taxon>Liliopsida</taxon>
        <taxon>Asparagales</taxon>
        <taxon>Asparagaceae</taxon>
        <taxon>Asparagoideae</taxon>
        <taxon>Asparagus</taxon>
    </lineage>
</organism>
<evidence type="ECO:0000313" key="10">
    <source>
        <dbReference type="EMBL" id="ONK69368.1"/>
    </source>
</evidence>
<reference evidence="11" key="1">
    <citation type="journal article" date="2017" name="Nat. Commun.">
        <title>The asparagus genome sheds light on the origin and evolution of a young Y chromosome.</title>
        <authorList>
            <person name="Harkess A."/>
            <person name="Zhou J."/>
            <person name="Xu C."/>
            <person name="Bowers J.E."/>
            <person name="Van der Hulst R."/>
            <person name="Ayyampalayam S."/>
            <person name="Mercati F."/>
            <person name="Riccardi P."/>
            <person name="McKain M.R."/>
            <person name="Kakrana A."/>
            <person name="Tang H."/>
            <person name="Ray J."/>
            <person name="Groenendijk J."/>
            <person name="Arikit S."/>
            <person name="Mathioni S.M."/>
            <person name="Nakano M."/>
            <person name="Shan H."/>
            <person name="Telgmann-Rauber A."/>
            <person name="Kanno A."/>
            <person name="Yue Z."/>
            <person name="Chen H."/>
            <person name="Li W."/>
            <person name="Chen Y."/>
            <person name="Xu X."/>
            <person name="Zhang Y."/>
            <person name="Luo S."/>
            <person name="Chen H."/>
            <person name="Gao J."/>
            <person name="Mao Z."/>
            <person name="Pires J.C."/>
            <person name="Luo M."/>
            <person name="Kudrna D."/>
            <person name="Wing R.A."/>
            <person name="Meyers B.C."/>
            <person name="Yi K."/>
            <person name="Kong H."/>
            <person name="Lavrijsen P."/>
            <person name="Sunseri F."/>
            <person name="Falavigna A."/>
            <person name="Ye Y."/>
            <person name="Leebens-Mack J.H."/>
            <person name="Chen G."/>
        </authorList>
    </citation>
    <scope>NUCLEOTIDE SEQUENCE [LARGE SCALE GENOMIC DNA]</scope>
    <source>
        <strain evidence="11">cv. DH0086</strain>
    </source>
</reference>
<feature type="compositionally biased region" description="Low complexity" evidence="8">
    <location>
        <begin position="210"/>
        <end position="221"/>
    </location>
</feature>
<gene>
    <name evidence="10" type="ORF">A4U43_C05F22130</name>
</gene>
<keyword evidence="6" id="KW-0804">Transcription</keyword>
<dbReference type="EMBL" id="CM007385">
    <property type="protein sequence ID" value="ONK69368.1"/>
    <property type="molecule type" value="Genomic_DNA"/>
</dbReference>
<dbReference type="GO" id="GO:0008270">
    <property type="term" value="F:zinc ion binding"/>
    <property type="evidence" value="ECO:0007669"/>
    <property type="project" value="UniProtKB-KW"/>
</dbReference>
<dbReference type="Pfam" id="PF02701">
    <property type="entry name" value="Zn_ribbon_Dof"/>
    <property type="match status" value="1"/>
</dbReference>
<feature type="compositionally biased region" description="Basic and acidic residues" evidence="8">
    <location>
        <begin position="84"/>
        <end position="102"/>
    </location>
</feature>
<dbReference type="InterPro" id="IPR003851">
    <property type="entry name" value="Znf_Dof"/>
</dbReference>